<evidence type="ECO:0000313" key="3">
    <source>
        <dbReference type="WBParaSite" id="GPUH_0002216901-mRNA-1"/>
    </source>
</evidence>
<sequence>MTPPARLVRSSLGCNGLYRNITSCLTLFHDVTCRRRLALCQGCWVALLSILTAETGDWGKCCAEGLGWLKGGGGCPNTAKGTRTEQDEGEA</sequence>
<evidence type="ECO:0000313" key="1">
    <source>
        <dbReference type="EMBL" id="VDN39546.1"/>
    </source>
</evidence>
<gene>
    <name evidence="1" type="ORF">GPUH_LOCUS22142</name>
</gene>
<proteinExistence type="predicted"/>
<dbReference type="Proteomes" id="UP000271098">
    <property type="component" value="Unassembled WGS sequence"/>
</dbReference>
<dbReference type="EMBL" id="UYRT01094353">
    <property type="protein sequence ID" value="VDN39546.1"/>
    <property type="molecule type" value="Genomic_DNA"/>
</dbReference>
<protein>
    <submittedName>
        <fullName evidence="3">Secreted protein</fullName>
    </submittedName>
</protein>
<name>A0A183EMF1_9BILA</name>
<organism evidence="3">
    <name type="scientific">Gongylonema pulchrum</name>
    <dbReference type="NCBI Taxonomy" id="637853"/>
    <lineage>
        <taxon>Eukaryota</taxon>
        <taxon>Metazoa</taxon>
        <taxon>Ecdysozoa</taxon>
        <taxon>Nematoda</taxon>
        <taxon>Chromadorea</taxon>
        <taxon>Rhabditida</taxon>
        <taxon>Spirurina</taxon>
        <taxon>Spiruromorpha</taxon>
        <taxon>Spiruroidea</taxon>
        <taxon>Gongylonematidae</taxon>
        <taxon>Gongylonema</taxon>
    </lineage>
</organism>
<reference evidence="1 2" key="2">
    <citation type="submission" date="2018-11" db="EMBL/GenBank/DDBJ databases">
        <authorList>
            <consortium name="Pathogen Informatics"/>
        </authorList>
    </citation>
    <scope>NUCLEOTIDE SEQUENCE [LARGE SCALE GENOMIC DNA]</scope>
</reference>
<evidence type="ECO:0000313" key="2">
    <source>
        <dbReference type="Proteomes" id="UP000271098"/>
    </source>
</evidence>
<reference evidence="3" key="1">
    <citation type="submission" date="2016-06" db="UniProtKB">
        <authorList>
            <consortium name="WormBaseParasite"/>
        </authorList>
    </citation>
    <scope>IDENTIFICATION</scope>
</reference>
<dbReference type="WBParaSite" id="GPUH_0002216901-mRNA-1">
    <property type="protein sequence ID" value="GPUH_0002216901-mRNA-1"/>
    <property type="gene ID" value="GPUH_0002216901"/>
</dbReference>
<dbReference type="AlphaFoldDB" id="A0A183EMF1"/>
<accession>A0A183EMF1</accession>
<keyword evidence="2" id="KW-1185">Reference proteome</keyword>